<keyword evidence="2" id="KW-0238">DNA-binding</keyword>
<evidence type="ECO:0000313" key="5">
    <source>
        <dbReference type="EMBL" id="AZS13528.1"/>
    </source>
</evidence>
<feature type="domain" description="HTH araC/xylS-type" evidence="4">
    <location>
        <begin position="228"/>
        <end position="326"/>
    </location>
</feature>
<name>A0A3Q9I869_9BACL</name>
<reference evidence="6" key="1">
    <citation type="submission" date="2018-12" db="EMBL/GenBank/DDBJ databases">
        <title>Complete genome sequence of Paenibacillus sp. MBLB1234.</title>
        <authorList>
            <person name="Nam Y.-D."/>
            <person name="Kang J."/>
            <person name="Chung W.-H."/>
            <person name="Park Y.S."/>
        </authorList>
    </citation>
    <scope>NUCLEOTIDE SEQUENCE [LARGE SCALE GENOMIC DNA]</scope>
    <source>
        <strain evidence="6">MBLB1234</strain>
    </source>
</reference>
<dbReference type="PROSITE" id="PS00041">
    <property type="entry name" value="HTH_ARAC_FAMILY_1"/>
    <property type="match status" value="1"/>
</dbReference>
<dbReference type="PANTHER" id="PTHR47893:SF1">
    <property type="entry name" value="REGULATORY PROTEIN PCHR"/>
    <property type="match status" value="1"/>
</dbReference>
<evidence type="ECO:0000256" key="1">
    <source>
        <dbReference type="ARBA" id="ARBA00023015"/>
    </source>
</evidence>
<organism evidence="5 6">
    <name type="scientific">Paenibacillus lutimineralis</name>
    <dbReference type="NCBI Taxonomy" id="2707005"/>
    <lineage>
        <taxon>Bacteria</taxon>
        <taxon>Bacillati</taxon>
        <taxon>Bacillota</taxon>
        <taxon>Bacilli</taxon>
        <taxon>Bacillales</taxon>
        <taxon>Paenibacillaceae</taxon>
        <taxon>Paenibacillus</taxon>
    </lineage>
</organism>
<gene>
    <name evidence="5" type="ORF">EI981_02910</name>
</gene>
<dbReference type="EMBL" id="CP034346">
    <property type="protein sequence ID" value="AZS13528.1"/>
    <property type="molecule type" value="Genomic_DNA"/>
</dbReference>
<dbReference type="PROSITE" id="PS01124">
    <property type="entry name" value="HTH_ARAC_FAMILY_2"/>
    <property type="match status" value="1"/>
</dbReference>
<dbReference type="Pfam" id="PF12833">
    <property type="entry name" value="HTH_18"/>
    <property type="match status" value="1"/>
</dbReference>
<dbReference type="OrthoDB" id="9782503at2"/>
<dbReference type="GO" id="GO:0003700">
    <property type="term" value="F:DNA-binding transcription factor activity"/>
    <property type="evidence" value="ECO:0007669"/>
    <property type="project" value="InterPro"/>
</dbReference>
<dbReference type="SUPFAM" id="SSF46689">
    <property type="entry name" value="Homeodomain-like"/>
    <property type="match status" value="1"/>
</dbReference>
<keyword evidence="3" id="KW-0804">Transcription</keyword>
<sequence length="338" mass="38057">MEKSDFHENFDLFFDSIHAGLPEIRKDFAGQLPEQPEFGHKSIRRWSQRSDMEIVVSEFTLNKDYAFSLQPRAAMVEVNCCLLGKREISLPDSSHQATAGSFALQFGKPGAAQFEFAGGEPFRMLSIGIPVKTFNGFMEQAWDTGAMVDFERIIGSRHLRVFQEKIGPAVSFLLKRFASAVGKPGACNLELECHALEIFMLACRMCLKEEDESSRAVALSRDEMDKLREARLIMKERLVDPPTLIELSRLIGLNDYKLKAGFKELYGTTVFGYLKDERLRQAMLMLQTGRVNVGEAACAVGYLNPSYFAEAFRSKYGVNPGLFIKEVKTESGRYPSLL</sequence>
<accession>A0A3Q9I869</accession>
<dbReference type="Gene3D" id="1.10.10.60">
    <property type="entry name" value="Homeodomain-like"/>
    <property type="match status" value="1"/>
</dbReference>
<dbReference type="InterPro" id="IPR018060">
    <property type="entry name" value="HTH_AraC"/>
</dbReference>
<dbReference type="AlphaFoldDB" id="A0A3Q9I869"/>
<dbReference type="Proteomes" id="UP000270678">
    <property type="component" value="Chromosome"/>
</dbReference>
<keyword evidence="6" id="KW-1185">Reference proteome</keyword>
<dbReference type="InterPro" id="IPR053142">
    <property type="entry name" value="PchR_regulatory_protein"/>
</dbReference>
<dbReference type="InterPro" id="IPR009057">
    <property type="entry name" value="Homeodomain-like_sf"/>
</dbReference>
<evidence type="ECO:0000313" key="6">
    <source>
        <dbReference type="Proteomes" id="UP000270678"/>
    </source>
</evidence>
<dbReference type="RefSeq" id="WP_126995287.1">
    <property type="nucleotide sequence ID" value="NZ_CP034346.1"/>
</dbReference>
<dbReference type="InterPro" id="IPR018062">
    <property type="entry name" value="HTH_AraC-typ_CS"/>
</dbReference>
<proteinExistence type="predicted"/>
<evidence type="ECO:0000259" key="4">
    <source>
        <dbReference type="PROSITE" id="PS01124"/>
    </source>
</evidence>
<keyword evidence="1" id="KW-0805">Transcription regulation</keyword>
<dbReference type="PANTHER" id="PTHR47893">
    <property type="entry name" value="REGULATORY PROTEIN PCHR"/>
    <property type="match status" value="1"/>
</dbReference>
<protein>
    <submittedName>
        <fullName evidence="5">AraC family transcriptional regulator</fullName>
    </submittedName>
</protein>
<evidence type="ECO:0000256" key="2">
    <source>
        <dbReference type="ARBA" id="ARBA00023125"/>
    </source>
</evidence>
<dbReference type="KEGG" id="plut:EI981_02910"/>
<dbReference type="SMART" id="SM00342">
    <property type="entry name" value="HTH_ARAC"/>
    <property type="match status" value="1"/>
</dbReference>
<dbReference type="GO" id="GO:0043565">
    <property type="term" value="F:sequence-specific DNA binding"/>
    <property type="evidence" value="ECO:0007669"/>
    <property type="project" value="InterPro"/>
</dbReference>
<evidence type="ECO:0000256" key="3">
    <source>
        <dbReference type="ARBA" id="ARBA00023163"/>
    </source>
</evidence>